<evidence type="ECO:0000256" key="1">
    <source>
        <dbReference type="ARBA" id="ARBA00022475"/>
    </source>
</evidence>
<evidence type="ECO:0000259" key="18">
    <source>
        <dbReference type="Pfam" id="PF00912"/>
    </source>
</evidence>
<dbReference type="GO" id="GO:0008658">
    <property type="term" value="F:penicillin binding"/>
    <property type="evidence" value="ECO:0007669"/>
    <property type="project" value="InterPro"/>
</dbReference>
<keyword evidence="11 16" id="KW-0472">Membrane</keyword>
<accession>A0A2X3VD51</accession>
<dbReference type="Gene3D" id="1.10.3810.10">
    <property type="entry name" value="Biosynthetic peptidoglycan transglycosylase-like"/>
    <property type="match status" value="1"/>
</dbReference>
<evidence type="ECO:0000256" key="14">
    <source>
        <dbReference type="ARBA" id="ARBA00034000"/>
    </source>
</evidence>
<dbReference type="PANTHER" id="PTHR32282:SF32">
    <property type="entry name" value="PENICILLIN-BINDING PROTEIN 2A"/>
    <property type="match status" value="1"/>
</dbReference>
<evidence type="ECO:0000259" key="17">
    <source>
        <dbReference type="Pfam" id="PF00905"/>
    </source>
</evidence>
<evidence type="ECO:0000256" key="11">
    <source>
        <dbReference type="ARBA" id="ARBA00023136"/>
    </source>
</evidence>
<organism evidence="19 20">
    <name type="scientific">Streptococcus ferus</name>
    <dbReference type="NCBI Taxonomy" id="1345"/>
    <lineage>
        <taxon>Bacteria</taxon>
        <taxon>Bacillati</taxon>
        <taxon>Bacillota</taxon>
        <taxon>Bacilli</taxon>
        <taxon>Lactobacillales</taxon>
        <taxon>Streptococcaceae</taxon>
        <taxon>Streptococcus</taxon>
    </lineage>
</organism>
<dbReference type="EMBL" id="LS483343">
    <property type="protein sequence ID" value="SQF39354.1"/>
    <property type="molecule type" value="Genomic_DNA"/>
</dbReference>
<evidence type="ECO:0000256" key="2">
    <source>
        <dbReference type="ARBA" id="ARBA00022645"/>
    </source>
</evidence>
<evidence type="ECO:0000256" key="13">
    <source>
        <dbReference type="ARBA" id="ARBA00023316"/>
    </source>
</evidence>
<evidence type="ECO:0000256" key="4">
    <source>
        <dbReference type="ARBA" id="ARBA00022676"/>
    </source>
</evidence>
<dbReference type="InterPro" id="IPR050396">
    <property type="entry name" value="Glycosyltr_51/Transpeptidase"/>
</dbReference>
<evidence type="ECO:0000256" key="9">
    <source>
        <dbReference type="ARBA" id="ARBA00022984"/>
    </source>
</evidence>
<keyword evidence="12" id="KW-0511">Multifunctional enzyme</keyword>
<dbReference type="SUPFAM" id="SSF53955">
    <property type="entry name" value="Lysozyme-like"/>
    <property type="match status" value="1"/>
</dbReference>
<evidence type="ECO:0000256" key="15">
    <source>
        <dbReference type="ARBA" id="ARBA00049902"/>
    </source>
</evidence>
<evidence type="ECO:0000256" key="5">
    <source>
        <dbReference type="ARBA" id="ARBA00022679"/>
    </source>
</evidence>
<feature type="transmembrane region" description="Helical" evidence="16">
    <location>
        <begin position="91"/>
        <end position="112"/>
    </location>
</feature>
<keyword evidence="10 16" id="KW-1133">Transmembrane helix</keyword>
<dbReference type="Gene3D" id="3.40.50.12800">
    <property type="match status" value="1"/>
</dbReference>
<dbReference type="AlphaFoldDB" id="A0A2X3VD51"/>
<keyword evidence="8" id="KW-0133">Cell shape</keyword>
<dbReference type="InterPro" id="IPR012338">
    <property type="entry name" value="Beta-lactam/transpept-like"/>
</dbReference>
<dbReference type="GO" id="GO:0030288">
    <property type="term" value="C:outer membrane-bounded periplasmic space"/>
    <property type="evidence" value="ECO:0007669"/>
    <property type="project" value="TreeGrafter"/>
</dbReference>
<dbReference type="InterPro" id="IPR023346">
    <property type="entry name" value="Lysozyme-like_dom_sf"/>
</dbReference>
<comment type="catalytic activity">
    <reaction evidence="15">
        <text>[GlcNAc-(1-&gt;4)-Mur2Ac(oyl-L-Ala-gamma-D-Glu-L-Lys-D-Ala-D-Ala)](n)-di-trans,octa-cis-undecaprenyl diphosphate + beta-D-GlcNAc-(1-&gt;4)-Mur2Ac(oyl-L-Ala-gamma-D-Glu-L-Lys-D-Ala-D-Ala)-di-trans,octa-cis-undecaprenyl diphosphate = [GlcNAc-(1-&gt;4)-Mur2Ac(oyl-L-Ala-gamma-D-Glu-L-Lys-D-Ala-D-Ala)](n+1)-di-trans,octa-cis-undecaprenyl diphosphate + di-trans,octa-cis-undecaprenyl diphosphate + H(+)</text>
        <dbReference type="Rhea" id="RHEA:23708"/>
        <dbReference type="Rhea" id="RHEA-COMP:9602"/>
        <dbReference type="Rhea" id="RHEA-COMP:9603"/>
        <dbReference type="ChEBI" id="CHEBI:15378"/>
        <dbReference type="ChEBI" id="CHEBI:58405"/>
        <dbReference type="ChEBI" id="CHEBI:60033"/>
        <dbReference type="ChEBI" id="CHEBI:78435"/>
        <dbReference type="EC" id="2.4.99.28"/>
    </reaction>
</comment>
<dbReference type="GO" id="GO:0009002">
    <property type="term" value="F:serine-type D-Ala-D-Ala carboxypeptidase activity"/>
    <property type="evidence" value="ECO:0007669"/>
    <property type="project" value="UniProtKB-EC"/>
</dbReference>
<sequence>MSKWKKIDFSKIKQLRLRKPDIKKWKWETFRLDRLKQIKLKKPDLTKLKALNFASVKEIIQAQRQKMSDKDFSAWDIGSVFLRTFKLLSNFFYIILLLVFFLGAGLGFGYLASQVESVKVPSKAKLVKEVNTLTRISQINYSNGSLISKIDTDLLRTPVKSDAISDNVKKAVIATEDENFKEHQGVVPKAVFRATIGSLLGVGESSGGSTLTQQLIKQQILGDDPTFKRKTKEIIYALALERYMSKDDILTDYLNVSPFGRNNKGQNIAGVEEAARGIFNVSAKQLTVPQAAYIAGLPQSPIAYSPYRADGRFKSKEDLALGLKRAQNVLYNMYRTGVLSKEDYESYRKYDISKDFRQPETAQSQTHDFLYYSAMEEAQKAMYQYLIKRDKVSSQDLKNDTTKEAYQKLAEQELRLGGYTVKTTINQKVYAAMQTAVQQHGGSLDDGTGRVEVGNVLLNNETGAVIGFIGGRDYETNQNNHAFDTARSPGSSIKPILAYGPAIDQGIMGSASIVSNYPTTYSSGQKILHVGDEGTTMMTLQEALNKSWNIPAFWTYQTLLEKGVDVQSYMEKMGYSIPEYNIESLPLGGGVETTVAQQSNGYQTIANGGVYQPYYMIEQITASDGTVVYKHESKPVTVYSKAAASIMSDLLKGPISSGDTTTFKSKLGAINSGLANADWTGKTGTTENYSDVWLVLSTPQVTLSGWAGHDDNTSLASMTGYNNNAQYMAQLVNAINQADPNVLGTNRRFGLDGSVIKAEVLKSTGLKPATVNVNGRSVSLDGDKVTSYWAKNGPGDTTYKFAIGGTDSDYQKAWASILGSR</sequence>
<keyword evidence="1" id="KW-1003">Cell membrane</keyword>
<keyword evidence="4" id="KW-0328">Glycosyltransferase</keyword>
<keyword evidence="20" id="KW-1185">Reference proteome</keyword>
<evidence type="ECO:0000256" key="6">
    <source>
        <dbReference type="ARBA" id="ARBA00022692"/>
    </source>
</evidence>
<dbReference type="PANTHER" id="PTHR32282">
    <property type="entry name" value="BINDING PROTEIN TRANSPEPTIDASE, PUTATIVE-RELATED"/>
    <property type="match status" value="1"/>
</dbReference>
<feature type="domain" description="Glycosyl transferase family 51" evidence="18">
    <location>
        <begin position="144"/>
        <end position="320"/>
    </location>
</feature>
<reference evidence="19 20" key="1">
    <citation type="submission" date="2018-06" db="EMBL/GenBank/DDBJ databases">
        <authorList>
            <consortium name="Pathogen Informatics"/>
            <person name="Doyle S."/>
        </authorList>
    </citation>
    <scope>NUCLEOTIDE SEQUENCE [LARGE SCALE GENOMIC DNA]</scope>
    <source>
        <strain evidence="19 20">NCTC12278</strain>
    </source>
</reference>
<keyword evidence="2 19" id="KW-0121">Carboxypeptidase</keyword>
<dbReference type="STRING" id="1123303.GCA_000372425_01781"/>
<comment type="catalytic activity">
    <reaction evidence="14">
        <text>Preferential cleavage: (Ac)2-L-Lys-D-Ala-|-D-Ala. Also transpeptidation of peptidyl-alanyl moieties that are N-acyl substituents of D-alanine.</text>
        <dbReference type="EC" id="3.4.16.4"/>
    </reaction>
</comment>
<keyword evidence="13" id="KW-0961">Cell wall biogenesis/degradation</keyword>
<dbReference type="SUPFAM" id="SSF56601">
    <property type="entry name" value="beta-lactamase/transpeptidase-like"/>
    <property type="match status" value="1"/>
</dbReference>
<evidence type="ECO:0000256" key="3">
    <source>
        <dbReference type="ARBA" id="ARBA00022670"/>
    </source>
</evidence>
<dbReference type="KEGG" id="sfer:NCTC12278_00297"/>
<name>A0A2X3VD51_9STRE</name>
<dbReference type="NCBIfam" id="NF038274">
    <property type="entry name" value="strep_PBP1B"/>
    <property type="match status" value="1"/>
</dbReference>
<keyword evidence="3" id="KW-0645">Protease</keyword>
<keyword evidence="9" id="KW-0573">Peptidoglycan synthesis</keyword>
<dbReference type="GO" id="GO:0071555">
    <property type="term" value="P:cell wall organization"/>
    <property type="evidence" value="ECO:0007669"/>
    <property type="project" value="UniProtKB-KW"/>
</dbReference>
<dbReference type="GO" id="GO:0006508">
    <property type="term" value="P:proteolysis"/>
    <property type="evidence" value="ECO:0007669"/>
    <property type="project" value="UniProtKB-KW"/>
</dbReference>
<evidence type="ECO:0000313" key="20">
    <source>
        <dbReference type="Proteomes" id="UP000249495"/>
    </source>
</evidence>
<evidence type="ECO:0000256" key="10">
    <source>
        <dbReference type="ARBA" id="ARBA00022989"/>
    </source>
</evidence>
<dbReference type="InterPro" id="IPR001264">
    <property type="entry name" value="Glyco_trans_51"/>
</dbReference>
<dbReference type="GO" id="GO:0008955">
    <property type="term" value="F:peptidoglycan glycosyltransferase activity"/>
    <property type="evidence" value="ECO:0007669"/>
    <property type="project" value="UniProtKB-EC"/>
</dbReference>
<keyword evidence="6 16" id="KW-0812">Transmembrane</keyword>
<evidence type="ECO:0000256" key="16">
    <source>
        <dbReference type="SAM" id="Phobius"/>
    </source>
</evidence>
<gene>
    <name evidence="19" type="primary">pbpD</name>
    <name evidence="19" type="ORF">NCTC12278_00297</name>
</gene>
<dbReference type="GO" id="GO:0008360">
    <property type="term" value="P:regulation of cell shape"/>
    <property type="evidence" value="ECO:0007669"/>
    <property type="project" value="UniProtKB-KW"/>
</dbReference>
<dbReference type="Gene3D" id="3.40.710.10">
    <property type="entry name" value="DD-peptidase/beta-lactamase superfamily"/>
    <property type="match status" value="1"/>
</dbReference>
<evidence type="ECO:0000256" key="8">
    <source>
        <dbReference type="ARBA" id="ARBA00022960"/>
    </source>
</evidence>
<dbReference type="Pfam" id="PF00905">
    <property type="entry name" value="Transpeptidase"/>
    <property type="match status" value="1"/>
</dbReference>
<feature type="domain" description="Penicillin-binding protein transpeptidase" evidence="17">
    <location>
        <begin position="456"/>
        <end position="718"/>
    </location>
</feature>
<keyword evidence="7" id="KW-0378">Hydrolase</keyword>
<dbReference type="Pfam" id="PF00912">
    <property type="entry name" value="Transgly"/>
    <property type="match status" value="1"/>
</dbReference>
<proteinExistence type="predicted"/>
<evidence type="ECO:0000256" key="7">
    <source>
        <dbReference type="ARBA" id="ARBA00022801"/>
    </source>
</evidence>
<dbReference type="InterPro" id="IPR001460">
    <property type="entry name" value="PCN-bd_Tpept"/>
</dbReference>
<evidence type="ECO:0000313" key="19">
    <source>
        <dbReference type="EMBL" id="SQF39354.1"/>
    </source>
</evidence>
<keyword evidence="5" id="KW-0808">Transferase</keyword>
<dbReference type="GO" id="GO:0009252">
    <property type="term" value="P:peptidoglycan biosynthetic process"/>
    <property type="evidence" value="ECO:0007669"/>
    <property type="project" value="UniProtKB-KW"/>
</dbReference>
<protein>
    <submittedName>
        <fullName evidence="19">Membrane carboxypeptidase, penicillin-binding protein 1b</fullName>
    </submittedName>
</protein>
<evidence type="ECO:0000256" key="12">
    <source>
        <dbReference type="ARBA" id="ARBA00023268"/>
    </source>
</evidence>
<dbReference type="Proteomes" id="UP000249495">
    <property type="component" value="Chromosome 1"/>
</dbReference>
<dbReference type="InterPro" id="IPR036950">
    <property type="entry name" value="PBP_transglycosylase"/>
</dbReference>